<dbReference type="AlphaFoldDB" id="A0AAV5A3V9"/>
<organism evidence="1 2">
    <name type="scientific">Clathrus columnatus</name>
    <dbReference type="NCBI Taxonomy" id="1419009"/>
    <lineage>
        <taxon>Eukaryota</taxon>
        <taxon>Fungi</taxon>
        <taxon>Dikarya</taxon>
        <taxon>Basidiomycota</taxon>
        <taxon>Agaricomycotina</taxon>
        <taxon>Agaricomycetes</taxon>
        <taxon>Phallomycetidae</taxon>
        <taxon>Phallales</taxon>
        <taxon>Clathraceae</taxon>
        <taxon>Clathrus</taxon>
    </lineage>
</organism>
<sequence>MSATCETSVCRTCLTRQDIVGLAIATVPGSSSTARAFAVQSALTGNVPRNKWRLFKSPLDVYMTLRKKIQIMLVIPARVRLLARFRKNAKFTLATSSCRSQVGEAGVAQATLSWELALFLTVIGVGSAKKNMARDWLVNTHGYGLPPQPHLP</sequence>
<dbReference type="Proteomes" id="UP001050691">
    <property type="component" value="Unassembled WGS sequence"/>
</dbReference>
<gene>
    <name evidence="1" type="ORF">Clacol_002104</name>
</gene>
<evidence type="ECO:0000313" key="1">
    <source>
        <dbReference type="EMBL" id="GJJ07898.1"/>
    </source>
</evidence>
<comment type="caution">
    <text evidence="1">The sequence shown here is derived from an EMBL/GenBank/DDBJ whole genome shotgun (WGS) entry which is preliminary data.</text>
</comment>
<dbReference type="EMBL" id="BPWL01000002">
    <property type="protein sequence ID" value="GJJ07898.1"/>
    <property type="molecule type" value="Genomic_DNA"/>
</dbReference>
<proteinExistence type="predicted"/>
<keyword evidence="2" id="KW-1185">Reference proteome</keyword>
<protein>
    <submittedName>
        <fullName evidence="1">Uncharacterized protein</fullName>
    </submittedName>
</protein>
<reference evidence="1" key="1">
    <citation type="submission" date="2021-10" db="EMBL/GenBank/DDBJ databases">
        <title>De novo Genome Assembly of Clathrus columnatus (Basidiomycota, Fungi) Using Illumina and Nanopore Sequence Data.</title>
        <authorList>
            <person name="Ogiso-Tanaka E."/>
            <person name="Itagaki H."/>
            <person name="Hosoya T."/>
            <person name="Hosaka K."/>
        </authorList>
    </citation>
    <scope>NUCLEOTIDE SEQUENCE</scope>
    <source>
        <strain evidence="1">MO-923</strain>
    </source>
</reference>
<evidence type="ECO:0000313" key="2">
    <source>
        <dbReference type="Proteomes" id="UP001050691"/>
    </source>
</evidence>
<accession>A0AAV5A3V9</accession>
<name>A0AAV5A3V9_9AGAM</name>